<evidence type="ECO:0000256" key="2">
    <source>
        <dbReference type="ARBA" id="ARBA00012799"/>
    </source>
</evidence>
<dbReference type="GO" id="GO:0005886">
    <property type="term" value="C:plasma membrane"/>
    <property type="evidence" value="ECO:0007669"/>
    <property type="project" value="TreeGrafter"/>
</dbReference>
<name>A0A2V4DYQ6_9GAMM</name>
<dbReference type="AlphaFoldDB" id="A0A2V4DYQ6"/>
<dbReference type="PANTHER" id="PTHR30505:SF0">
    <property type="entry name" value="FRUCTOSE-LIKE PTS SYSTEM EIIBC COMPONENT-RELATED"/>
    <property type="match status" value="1"/>
</dbReference>
<keyword evidence="7" id="KW-0598">Phosphotransferase system</keyword>
<dbReference type="GO" id="GO:0009401">
    <property type="term" value="P:phosphoenolpyruvate-dependent sugar phosphotransferase system"/>
    <property type="evidence" value="ECO:0007669"/>
    <property type="project" value="UniProtKB-KW"/>
</dbReference>
<dbReference type="InterPro" id="IPR003353">
    <property type="entry name" value="PTS_IIB_fruc"/>
</dbReference>
<dbReference type="InterPro" id="IPR050864">
    <property type="entry name" value="Bacterial_PTS_Sugar_Transport"/>
</dbReference>
<protein>
    <recommendedName>
        <fullName evidence="2">protein-N(pi)-phosphohistidine--D-fructose phosphotransferase</fullName>
        <ecNumber evidence="2">2.7.1.202</ecNumber>
    </recommendedName>
</protein>
<dbReference type="CDD" id="cd05569">
    <property type="entry name" value="PTS_IIB_fructose"/>
    <property type="match status" value="1"/>
</dbReference>
<dbReference type="Pfam" id="PF02302">
    <property type="entry name" value="PTS_IIB"/>
    <property type="match status" value="1"/>
</dbReference>
<gene>
    <name evidence="10" type="ORF">DKK79_04630</name>
</gene>
<dbReference type="GO" id="GO:0022877">
    <property type="term" value="F:protein-N(PI)-phosphohistidine-fructose phosphotransferase system transporter activity"/>
    <property type="evidence" value="ECO:0007669"/>
    <property type="project" value="InterPro"/>
</dbReference>
<sequence>MTKLNVLAITSCVGGVAHTYMAAERLAKLAKQENWLIKIETQGALGIDSIIEPHDIEVADVVIIISNVNIKNRDRFNKSRCIEMDISQFLLDSSKLLNVVNRASKSPYGACIKL</sequence>
<accession>A0A2V4DYQ6</accession>
<keyword evidence="5" id="KW-0762">Sugar transport</keyword>
<keyword evidence="6" id="KW-0808">Transferase</keyword>
<keyword evidence="3" id="KW-0813">Transport</keyword>
<dbReference type="PROSITE" id="PS51099">
    <property type="entry name" value="PTS_EIIB_TYPE_2"/>
    <property type="match status" value="1"/>
</dbReference>
<dbReference type="PANTHER" id="PTHR30505">
    <property type="entry name" value="FRUCTOSE-LIKE PERMEASE"/>
    <property type="match status" value="1"/>
</dbReference>
<comment type="catalytic activity">
    <reaction evidence="1">
        <text>D-fructose(out) + N(pros)-phospho-L-histidyl-[protein] = D-fructose 1-phosphate(in) + L-histidyl-[protein]</text>
        <dbReference type="Rhea" id="RHEA:49252"/>
        <dbReference type="Rhea" id="RHEA-COMP:9745"/>
        <dbReference type="Rhea" id="RHEA-COMP:9746"/>
        <dbReference type="ChEBI" id="CHEBI:29979"/>
        <dbReference type="ChEBI" id="CHEBI:37721"/>
        <dbReference type="ChEBI" id="CHEBI:58674"/>
        <dbReference type="ChEBI" id="CHEBI:64837"/>
        <dbReference type="EC" id="2.7.1.202"/>
    </reaction>
</comment>
<dbReference type="EMBL" id="QGLP01000004">
    <property type="protein sequence ID" value="PXZ05955.1"/>
    <property type="molecule type" value="Genomic_DNA"/>
</dbReference>
<evidence type="ECO:0000313" key="11">
    <source>
        <dbReference type="Proteomes" id="UP000247483"/>
    </source>
</evidence>
<dbReference type="Proteomes" id="UP000247483">
    <property type="component" value="Unassembled WGS sequence"/>
</dbReference>
<dbReference type="GO" id="GO:0090563">
    <property type="term" value="F:protein-phosphocysteine-sugar phosphotransferase activity"/>
    <property type="evidence" value="ECO:0007669"/>
    <property type="project" value="TreeGrafter"/>
</dbReference>
<evidence type="ECO:0000256" key="7">
    <source>
        <dbReference type="ARBA" id="ARBA00022683"/>
    </source>
</evidence>
<dbReference type="RefSeq" id="WP_110423033.1">
    <property type="nucleotide sequence ID" value="NZ_QGLP01000004.1"/>
</dbReference>
<evidence type="ECO:0000256" key="6">
    <source>
        <dbReference type="ARBA" id="ARBA00022679"/>
    </source>
</evidence>
<proteinExistence type="predicted"/>
<reference evidence="10 11" key="1">
    <citation type="submission" date="2018-05" db="EMBL/GenBank/DDBJ databases">
        <title>Reference genomes for bee gut microbiota database.</title>
        <authorList>
            <person name="Ellegaard K.M."/>
        </authorList>
    </citation>
    <scope>NUCLEOTIDE SEQUENCE [LARGE SCALE GENOMIC DNA]</scope>
    <source>
        <strain evidence="10 11">ESL0177</strain>
    </source>
</reference>
<feature type="domain" description="PTS EIIB type-2" evidence="9">
    <location>
        <begin position="4"/>
        <end position="102"/>
    </location>
</feature>
<evidence type="ECO:0000256" key="1">
    <source>
        <dbReference type="ARBA" id="ARBA00001401"/>
    </source>
</evidence>
<evidence type="ECO:0000313" key="10">
    <source>
        <dbReference type="EMBL" id="PXZ05955.1"/>
    </source>
</evidence>
<evidence type="ECO:0000256" key="3">
    <source>
        <dbReference type="ARBA" id="ARBA00022448"/>
    </source>
</evidence>
<evidence type="ECO:0000256" key="4">
    <source>
        <dbReference type="ARBA" id="ARBA00022553"/>
    </source>
</evidence>
<evidence type="ECO:0000256" key="5">
    <source>
        <dbReference type="ARBA" id="ARBA00022597"/>
    </source>
</evidence>
<evidence type="ECO:0000256" key="8">
    <source>
        <dbReference type="ARBA" id="ARBA00022777"/>
    </source>
</evidence>
<keyword evidence="4" id="KW-0597">Phosphoprotein</keyword>
<organism evidence="10 11">
    <name type="scientific">Gilliamella apicola</name>
    <dbReference type="NCBI Taxonomy" id="1196095"/>
    <lineage>
        <taxon>Bacteria</taxon>
        <taxon>Pseudomonadati</taxon>
        <taxon>Pseudomonadota</taxon>
        <taxon>Gammaproteobacteria</taxon>
        <taxon>Orbales</taxon>
        <taxon>Orbaceae</taxon>
        <taxon>Gilliamella</taxon>
    </lineage>
</organism>
<evidence type="ECO:0000259" key="9">
    <source>
        <dbReference type="PROSITE" id="PS51099"/>
    </source>
</evidence>
<dbReference type="SUPFAM" id="SSF52794">
    <property type="entry name" value="PTS system IIB component-like"/>
    <property type="match status" value="1"/>
</dbReference>
<dbReference type="Gene3D" id="3.40.50.2300">
    <property type="match status" value="1"/>
</dbReference>
<dbReference type="NCBIfam" id="TIGR00829">
    <property type="entry name" value="FRU"/>
    <property type="match status" value="1"/>
</dbReference>
<dbReference type="GO" id="GO:0016301">
    <property type="term" value="F:kinase activity"/>
    <property type="evidence" value="ECO:0007669"/>
    <property type="project" value="UniProtKB-KW"/>
</dbReference>
<dbReference type="InterPro" id="IPR036095">
    <property type="entry name" value="PTS_EIIB-like_sf"/>
</dbReference>
<keyword evidence="8" id="KW-0418">Kinase</keyword>
<dbReference type="InterPro" id="IPR013011">
    <property type="entry name" value="PTS_EIIB_2"/>
</dbReference>
<dbReference type="EC" id="2.7.1.202" evidence="2"/>
<comment type="caution">
    <text evidence="10">The sequence shown here is derived from an EMBL/GenBank/DDBJ whole genome shotgun (WGS) entry which is preliminary data.</text>
</comment>
<dbReference type="InterPro" id="IPR003501">
    <property type="entry name" value="PTS_EIIB_2/3"/>
</dbReference>